<gene>
    <name evidence="12" type="ORF">Csa_7G179120</name>
</gene>
<evidence type="ECO:0000256" key="6">
    <source>
        <dbReference type="ARBA" id="ARBA00022989"/>
    </source>
</evidence>
<comment type="pathway">
    <text evidence="2">Secondary metabolite biosynthesis.</text>
</comment>
<feature type="domain" description="Wax synthase" evidence="11">
    <location>
        <begin position="191"/>
        <end position="277"/>
    </location>
</feature>
<dbReference type="GO" id="GO:0016020">
    <property type="term" value="C:membrane"/>
    <property type="evidence" value="ECO:0007669"/>
    <property type="project" value="UniProtKB-SubCell"/>
</dbReference>
<feature type="transmembrane region" description="Helical" evidence="10">
    <location>
        <begin position="271"/>
        <end position="288"/>
    </location>
</feature>
<name>A0A0A0K576_CUCSA</name>
<keyword evidence="13" id="KW-1185">Reference proteome</keyword>
<keyword evidence="8 10" id="KW-0472">Membrane</keyword>
<dbReference type="InterPro" id="IPR044851">
    <property type="entry name" value="Wax_synthase"/>
</dbReference>
<evidence type="ECO:0000256" key="3">
    <source>
        <dbReference type="ARBA" id="ARBA00007282"/>
    </source>
</evidence>
<evidence type="ECO:0000256" key="4">
    <source>
        <dbReference type="ARBA" id="ARBA00022679"/>
    </source>
</evidence>
<sequence>MAVMDGELKSFTKVSLTIMVSLLYSYFISSKLPKGKFRLISLFPTFSLFALLPLSLSSVFLSGTVAFFITWLTTFKLLLFSFNLGPLVSDPPLTFPLFVTVACLPIKIKPREIDPDYKYLEKYANPKLGLNLPAKILLFAILIAAGDHIDQFRPNVKICVYCVTLYLFVEFLLGVSSAIVRSSFDGVVLEPSSNEPYLATSLQDFWGRRWNLLVSNTLRYGIYRPVRAAVGGVVGKRWAAGTGVMAVFVVSGVMHEQLVYYITREVPTWEVTWFFVLQGVCVVLEFELKTVVGRRWQPPAAVAWLLTLSFLVVTASWLFFPPLMRAGIFAGLLKELKMVERLVWKLILSLFQKYYIKSA</sequence>
<dbReference type="PIRSF" id="PIRSF037006">
    <property type="entry name" value="Wax_synthase"/>
    <property type="match status" value="1"/>
</dbReference>
<evidence type="ECO:0000256" key="7">
    <source>
        <dbReference type="ARBA" id="ARBA00023098"/>
    </source>
</evidence>
<accession>A0A0A0K576</accession>
<dbReference type="PANTHER" id="PTHR31595:SF57">
    <property type="entry name" value="OS04G0481900 PROTEIN"/>
    <property type="match status" value="1"/>
</dbReference>
<evidence type="ECO:0000313" key="12">
    <source>
        <dbReference type="EMBL" id="KGN44084.1"/>
    </source>
</evidence>
<dbReference type="InterPro" id="IPR032805">
    <property type="entry name" value="Wax_synthase_dom"/>
</dbReference>
<dbReference type="PANTHER" id="PTHR31595">
    <property type="entry name" value="LONG-CHAIN-ALCOHOL O-FATTY-ACYLTRANSFERASE 3-RELATED"/>
    <property type="match status" value="1"/>
</dbReference>
<dbReference type="GO" id="GO:0006629">
    <property type="term" value="P:lipid metabolic process"/>
    <property type="evidence" value="ECO:0007669"/>
    <property type="project" value="UniProtKB-KW"/>
</dbReference>
<evidence type="ECO:0000256" key="8">
    <source>
        <dbReference type="ARBA" id="ARBA00023136"/>
    </source>
</evidence>
<feature type="transmembrane region" description="Helical" evidence="10">
    <location>
        <begin position="37"/>
        <end position="54"/>
    </location>
</feature>
<evidence type="ECO:0000256" key="1">
    <source>
        <dbReference type="ARBA" id="ARBA00004141"/>
    </source>
</evidence>
<dbReference type="Proteomes" id="UP000029981">
    <property type="component" value="Chromosome 7"/>
</dbReference>
<reference evidence="12 13" key="1">
    <citation type="journal article" date="2009" name="Nat. Genet.">
        <title>The genome of the cucumber, Cucumis sativus L.</title>
        <authorList>
            <person name="Huang S."/>
            <person name="Li R."/>
            <person name="Zhang Z."/>
            <person name="Li L."/>
            <person name="Gu X."/>
            <person name="Fan W."/>
            <person name="Lucas W.J."/>
            <person name="Wang X."/>
            <person name="Xie B."/>
            <person name="Ni P."/>
            <person name="Ren Y."/>
            <person name="Zhu H."/>
            <person name="Li J."/>
            <person name="Lin K."/>
            <person name="Jin W."/>
            <person name="Fei Z."/>
            <person name="Li G."/>
            <person name="Staub J."/>
            <person name="Kilian A."/>
            <person name="van der Vossen E.A."/>
            <person name="Wu Y."/>
            <person name="Guo J."/>
            <person name="He J."/>
            <person name="Jia Z."/>
            <person name="Ren Y."/>
            <person name="Tian G."/>
            <person name="Lu Y."/>
            <person name="Ruan J."/>
            <person name="Qian W."/>
            <person name="Wang M."/>
            <person name="Huang Q."/>
            <person name="Li B."/>
            <person name="Xuan Z."/>
            <person name="Cao J."/>
            <person name="Asan"/>
            <person name="Wu Z."/>
            <person name="Zhang J."/>
            <person name="Cai Q."/>
            <person name="Bai Y."/>
            <person name="Zhao B."/>
            <person name="Han Y."/>
            <person name="Li Y."/>
            <person name="Li X."/>
            <person name="Wang S."/>
            <person name="Shi Q."/>
            <person name="Liu S."/>
            <person name="Cho W.K."/>
            <person name="Kim J.Y."/>
            <person name="Xu Y."/>
            <person name="Heller-Uszynska K."/>
            <person name="Miao H."/>
            <person name="Cheng Z."/>
            <person name="Zhang S."/>
            <person name="Wu J."/>
            <person name="Yang Y."/>
            <person name="Kang H."/>
            <person name="Li M."/>
            <person name="Liang H."/>
            <person name="Ren X."/>
            <person name="Shi Z."/>
            <person name="Wen M."/>
            <person name="Jian M."/>
            <person name="Yang H."/>
            <person name="Zhang G."/>
            <person name="Yang Z."/>
            <person name="Chen R."/>
            <person name="Liu S."/>
            <person name="Li J."/>
            <person name="Ma L."/>
            <person name="Liu H."/>
            <person name="Zhou Y."/>
            <person name="Zhao J."/>
            <person name="Fang X."/>
            <person name="Li G."/>
            <person name="Fang L."/>
            <person name="Li Y."/>
            <person name="Liu D."/>
            <person name="Zheng H."/>
            <person name="Zhang Y."/>
            <person name="Qin N."/>
            <person name="Li Z."/>
            <person name="Yang G."/>
            <person name="Yang S."/>
            <person name="Bolund L."/>
            <person name="Kristiansen K."/>
            <person name="Zheng H."/>
            <person name="Li S."/>
            <person name="Zhang X."/>
            <person name="Yang H."/>
            <person name="Wang J."/>
            <person name="Sun R."/>
            <person name="Zhang B."/>
            <person name="Jiang S."/>
            <person name="Wang J."/>
            <person name="Du Y."/>
            <person name="Li S."/>
        </authorList>
    </citation>
    <scope>NUCLEOTIDE SEQUENCE [LARGE SCALE GENOMIC DNA]</scope>
    <source>
        <strain evidence="13">cv. 9930</strain>
    </source>
</reference>
<dbReference type="AlphaFoldDB" id="A0A0A0K576"/>
<evidence type="ECO:0000256" key="10">
    <source>
        <dbReference type="SAM" id="Phobius"/>
    </source>
</evidence>
<feature type="transmembrane region" description="Helical" evidence="10">
    <location>
        <begin position="158"/>
        <end position="180"/>
    </location>
</feature>
<evidence type="ECO:0000259" key="11">
    <source>
        <dbReference type="Pfam" id="PF13813"/>
    </source>
</evidence>
<keyword evidence="4" id="KW-0808">Transferase</keyword>
<dbReference type="eggNOG" id="ENOG502QSCR">
    <property type="taxonomic scope" value="Eukaryota"/>
</dbReference>
<dbReference type="Gramene" id="KGN44084">
    <property type="protein sequence ID" value="KGN44084"/>
    <property type="gene ID" value="Csa_7G179120"/>
</dbReference>
<reference evidence="12 13" key="3">
    <citation type="journal article" date="2010" name="BMC Genomics">
        <title>Transcriptome sequencing and comparative analysis of cucumber flowers with different sex types.</title>
        <authorList>
            <person name="Guo S."/>
            <person name="Zheng Y."/>
            <person name="Joung J.G."/>
            <person name="Liu S."/>
            <person name="Zhang Z."/>
            <person name="Crasta O.R."/>
            <person name="Sobral B.W."/>
            <person name="Xu Y."/>
            <person name="Huang S."/>
            <person name="Fei Z."/>
        </authorList>
    </citation>
    <scope>NUCLEOTIDE SEQUENCE [LARGE SCALE GENOMIC DNA]</scope>
    <source>
        <strain evidence="13">cv. 9930</strain>
    </source>
</reference>
<keyword evidence="9" id="KW-0012">Acyltransferase</keyword>
<keyword evidence="6 10" id="KW-1133">Transmembrane helix</keyword>
<organism evidence="12 13">
    <name type="scientific">Cucumis sativus</name>
    <name type="common">Cucumber</name>
    <dbReference type="NCBI Taxonomy" id="3659"/>
    <lineage>
        <taxon>Eukaryota</taxon>
        <taxon>Viridiplantae</taxon>
        <taxon>Streptophyta</taxon>
        <taxon>Embryophyta</taxon>
        <taxon>Tracheophyta</taxon>
        <taxon>Spermatophyta</taxon>
        <taxon>Magnoliopsida</taxon>
        <taxon>eudicotyledons</taxon>
        <taxon>Gunneridae</taxon>
        <taxon>Pentapetalae</taxon>
        <taxon>rosids</taxon>
        <taxon>fabids</taxon>
        <taxon>Cucurbitales</taxon>
        <taxon>Cucurbitaceae</taxon>
        <taxon>Benincaseae</taxon>
        <taxon>Cucumis</taxon>
    </lineage>
</organism>
<dbReference type="GO" id="GO:0008374">
    <property type="term" value="F:O-acyltransferase activity"/>
    <property type="evidence" value="ECO:0007669"/>
    <property type="project" value="InterPro"/>
</dbReference>
<dbReference type="KEGG" id="csv:101205389"/>
<feature type="transmembrane region" description="Helical" evidence="10">
    <location>
        <begin position="128"/>
        <end position="146"/>
    </location>
</feature>
<dbReference type="OrthoDB" id="1077582at2759"/>
<dbReference type="EMBL" id="CM002928">
    <property type="protein sequence ID" value="KGN44084.1"/>
    <property type="molecule type" value="Genomic_DNA"/>
</dbReference>
<feature type="transmembrane region" description="Helical" evidence="10">
    <location>
        <begin position="300"/>
        <end position="320"/>
    </location>
</feature>
<evidence type="ECO:0000256" key="2">
    <source>
        <dbReference type="ARBA" id="ARBA00005179"/>
    </source>
</evidence>
<dbReference type="InterPro" id="IPR017088">
    <property type="entry name" value="Wax_synthase_Magnoliopsida"/>
</dbReference>
<evidence type="ECO:0000313" key="13">
    <source>
        <dbReference type="Proteomes" id="UP000029981"/>
    </source>
</evidence>
<proteinExistence type="inferred from homology"/>
<comment type="subcellular location">
    <subcellularLocation>
        <location evidence="1">Membrane</location>
        <topology evidence="1">Multi-pass membrane protein</topology>
    </subcellularLocation>
</comment>
<dbReference type="STRING" id="3659.A0A0A0K576"/>
<reference evidence="12 13" key="2">
    <citation type="journal article" date="2009" name="PLoS ONE">
        <title>An integrated genetic and cytogenetic map of the cucumber genome.</title>
        <authorList>
            <person name="Ren Y."/>
            <person name="Zhang Z."/>
            <person name="Liu J."/>
            <person name="Staub J.E."/>
            <person name="Han Y."/>
            <person name="Cheng Z."/>
            <person name="Li X."/>
            <person name="Lu J."/>
            <person name="Miao H."/>
            <person name="Kang H."/>
            <person name="Xie B."/>
            <person name="Gu X."/>
            <person name="Wang X."/>
            <person name="Du Y."/>
            <person name="Jin W."/>
            <person name="Huang S."/>
        </authorList>
    </citation>
    <scope>NUCLEOTIDE SEQUENCE [LARGE SCALE GENOMIC DNA]</scope>
    <source>
        <strain evidence="13">cv. 9930</strain>
    </source>
</reference>
<keyword evidence="5 10" id="KW-0812">Transmembrane</keyword>
<protein>
    <recommendedName>
        <fullName evidence="11">Wax synthase domain-containing protein</fullName>
    </recommendedName>
</protein>
<comment type="similarity">
    <text evidence="3">Belongs to the wax synthase family.</text>
</comment>
<dbReference type="Pfam" id="PF13813">
    <property type="entry name" value="MBOAT_2"/>
    <property type="match status" value="1"/>
</dbReference>
<feature type="transmembrane region" description="Helical" evidence="10">
    <location>
        <begin position="12"/>
        <end position="30"/>
    </location>
</feature>
<evidence type="ECO:0000256" key="5">
    <source>
        <dbReference type="ARBA" id="ARBA00022692"/>
    </source>
</evidence>
<reference evidence="12 13" key="4">
    <citation type="journal article" date="2011" name="BMC Genomics">
        <title>RNA-Seq improves annotation of protein-coding genes in the cucumber genome.</title>
        <authorList>
            <person name="Li Z."/>
            <person name="Zhang Z."/>
            <person name="Yan P."/>
            <person name="Huang S."/>
            <person name="Fei Z."/>
            <person name="Lin K."/>
        </authorList>
    </citation>
    <scope>NUCLEOTIDE SEQUENCE [LARGE SCALE GENOMIC DNA]</scope>
    <source>
        <strain evidence="13">cv. 9930</strain>
    </source>
</reference>
<keyword evidence="7" id="KW-0443">Lipid metabolism</keyword>
<evidence type="ECO:0000256" key="9">
    <source>
        <dbReference type="ARBA" id="ARBA00023315"/>
    </source>
</evidence>
<dbReference type="OMA" id="HITCASP"/>
<feature type="transmembrane region" description="Helical" evidence="10">
    <location>
        <begin position="60"/>
        <end position="79"/>
    </location>
</feature>